<keyword evidence="2 4" id="KW-0472">Membrane</keyword>
<dbReference type="PRINTS" id="PR01021">
    <property type="entry name" value="OMPADOMAIN"/>
</dbReference>
<comment type="subcellular location">
    <subcellularLocation>
        <location evidence="1">Cell outer membrane</location>
    </subcellularLocation>
</comment>
<dbReference type="Gene3D" id="2.60.120.560">
    <property type="entry name" value="Exo-inulinase, domain 1"/>
    <property type="match status" value="1"/>
</dbReference>
<dbReference type="InterPro" id="IPR036737">
    <property type="entry name" value="OmpA-like_sf"/>
</dbReference>
<dbReference type="Pfam" id="PF00691">
    <property type="entry name" value="OmpA"/>
    <property type="match status" value="1"/>
</dbReference>
<feature type="region of interest" description="Disordered" evidence="5">
    <location>
        <begin position="38"/>
        <end position="103"/>
    </location>
</feature>
<evidence type="ECO:0000256" key="6">
    <source>
        <dbReference type="SAM" id="SignalP"/>
    </source>
</evidence>
<dbReference type="InterPro" id="IPR050330">
    <property type="entry name" value="Bact_OuterMem_StrucFunc"/>
</dbReference>
<feature type="compositionally biased region" description="Basic residues" evidence="5">
    <location>
        <begin position="64"/>
        <end position="76"/>
    </location>
</feature>
<dbReference type="PANTHER" id="PTHR30329:SF21">
    <property type="entry name" value="LIPOPROTEIN YIAD-RELATED"/>
    <property type="match status" value="1"/>
</dbReference>
<keyword evidence="6" id="KW-0732">Signal</keyword>
<evidence type="ECO:0000313" key="8">
    <source>
        <dbReference type="EMBL" id="WAC03445.1"/>
    </source>
</evidence>
<organism evidence="8 9">
    <name type="scientific">Lacinutrix neustonica</name>
    <dbReference type="NCBI Taxonomy" id="2980107"/>
    <lineage>
        <taxon>Bacteria</taxon>
        <taxon>Pseudomonadati</taxon>
        <taxon>Bacteroidota</taxon>
        <taxon>Flavobacteriia</taxon>
        <taxon>Flavobacteriales</taxon>
        <taxon>Flavobacteriaceae</taxon>
        <taxon>Lacinutrix</taxon>
    </lineage>
</organism>
<dbReference type="InterPro" id="IPR006664">
    <property type="entry name" value="OMP_bac"/>
</dbReference>
<keyword evidence="9" id="KW-1185">Reference proteome</keyword>
<dbReference type="InterPro" id="IPR006665">
    <property type="entry name" value="OmpA-like"/>
</dbReference>
<dbReference type="PANTHER" id="PTHR30329">
    <property type="entry name" value="STATOR ELEMENT OF FLAGELLAR MOTOR COMPLEX"/>
    <property type="match status" value="1"/>
</dbReference>
<dbReference type="Gene3D" id="3.30.1330.60">
    <property type="entry name" value="OmpA-like domain"/>
    <property type="match status" value="1"/>
</dbReference>
<evidence type="ECO:0000259" key="7">
    <source>
        <dbReference type="PROSITE" id="PS51123"/>
    </source>
</evidence>
<evidence type="ECO:0000256" key="4">
    <source>
        <dbReference type="PROSITE-ProRule" id="PRU00473"/>
    </source>
</evidence>
<feature type="compositionally biased region" description="Basic and acidic residues" evidence="5">
    <location>
        <begin position="38"/>
        <end position="51"/>
    </location>
</feature>
<dbReference type="SUPFAM" id="SSF103088">
    <property type="entry name" value="OmpA-like"/>
    <property type="match status" value="1"/>
</dbReference>
<dbReference type="AlphaFoldDB" id="A0A9E8MYX6"/>
<feature type="region of interest" description="Disordered" evidence="5">
    <location>
        <begin position="405"/>
        <end position="425"/>
    </location>
</feature>
<name>A0A9E8MYX6_9FLAO</name>
<reference evidence="8" key="1">
    <citation type="submission" date="2022-11" db="EMBL/GenBank/DDBJ databases">
        <title>Lacinutrix neustonica HL-RS19T sp. nov., isolated from the surface microlayer sample of brackish Lake Shihwa.</title>
        <authorList>
            <person name="Choi J.Y."/>
            <person name="Hwang C.Y."/>
        </authorList>
    </citation>
    <scope>NUCLEOTIDE SEQUENCE</scope>
    <source>
        <strain evidence="8">HL-RS19</strain>
    </source>
</reference>
<gene>
    <name evidence="8" type="ORF">N7U66_08070</name>
</gene>
<feature type="chain" id="PRO_5039593886" evidence="6">
    <location>
        <begin position="22"/>
        <end position="432"/>
    </location>
</feature>
<dbReference type="EMBL" id="CP113088">
    <property type="protein sequence ID" value="WAC03445.1"/>
    <property type="molecule type" value="Genomic_DNA"/>
</dbReference>
<evidence type="ECO:0000256" key="1">
    <source>
        <dbReference type="ARBA" id="ARBA00004442"/>
    </source>
</evidence>
<accession>A0A9E8MYX6</accession>
<evidence type="ECO:0000313" key="9">
    <source>
        <dbReference type="Proteomes" id="UP001164705"/>
    </source>
</evidence>
<evidence type="ECO:0000256" key="2">
    <source>
        <dbReference type="ARBA" id="ARBA00023136"/>
    </source>
</evidence>
<dbReference type="PROSITE" id="PS51123">
    <property type="entry name" value="OMPA_2"/>
    <property type="match status" value="1"/>
</dbReference>
<dbReference type="KEGG" id="lnu:N7U66_08070"/>
<evidence type="ECO:0000256" key="5">
    <source>
        <dbReference type="SAM" id="MobiDB-lite"/>
    </source>
</evidence>
<protein>
    <submittedName>
        <fullName evidence="8">OmpA family protein</fullName>
    </submittedName>
</protein>
<feature type="compositionally biased region" description="Low complexity" evidence="5">
    <location>
        <begin position="82"/>
        <end position="98"/>
    </location>
</feature>
<sequence>MKILKKTILVSLLLMGTMSHAQIWKKLGKKAEKAAERTIERRVERETEKSTNRTLDTLIEAPKKSKREKRGNRKKNRDKEFSIGGTSSDSENSSNTKSRPQVHSNFDFKAGDVVLFEDNFSKDNIGDFPAEWDTNGSGEIVMIDGEKWFRLANKSMFLPMTSQKLPENYTIDFDLLTTGLDNKTSSQAMLTLFLSNNNKYDKGKNWCMVELSPCQFIDSRGSIEKVNNGSREMRNEIDKDYRNSIKGASKISIEVNKTRMRVWLNENKIVDTPRLVPDGITNFKIGTRGLRDDRNFDEIHINNFRIAKTGQDHRSKLLTEGKLSTNAILFNTGSATIKSGSEAILKEVGEAMQSVPDMRILIIGHTDSDGNLVKNQKLSEERAKSVRSALVTKFGINSARIQTEGKGASNPIADNSSATGKEQNRRVEFLKL</sequence>
<keyword evidence="3" id="KW-0998">Cell outer membrane</keyword>
<feature type="compositionally biased region" description="Polar residues" evidence="5">
    <location>
        <begin position="412"/>
        <end position="421"/>
    </location>
</feature>
<dbReference type="RefSeq" id="WP_267678028.1">
    <property type="nucleotide sequence ID" value="NZ_CP113088.1"/>
</dbReference>
<feature type="signal peptide" evidence="6">
    <location>
        <begin position="1"/>
        <end position="21"/>
    </location>
</feature>
<dbReference type="Proteomes" id="UP001164705">
    <property type="component" value="Chromosome"/>
</dbReference>
<dbReference type="GO" id="GO:0009279">
    <property type="term" value="C:cell outer membrane"/>
    <property type="evidence" value="ECO:0007669"/>
    <property type="project" value="UniProtKB-SubCell"/>
</dbReference>
<dbReference type="CDD" id="cd07185">
    <property type="entry name" value="OmpA_C-like"/>
    <property type="match status" value="1"/>
</dbReference>
<feature type="domain" description="OmpA-like" evidence="7">
    <location>
        <begin position="317"/>
        <end position="432"/>
    </location>
</feature>
<proteinExistence type="predicted"/>
<evidence type="ECO:0000256" key="3">
    <source>
        <dbReference type="ARBA" id="ARBA00023237"/>
    </source>
</evidence>